<sequence>MNLESVTNLIMEMNSRMKEYATALEEKGNIVVVKNSPLYSQYEELLSLIAESRLTLRDVVLRLVYLELEYNKFYQVYEEMKVSLNFMDDFEPHNILTTICNKDQLLENLEAFDEEGDYTEEMIVDYILLTKQELDAKYATA</sequence>
<dbReference type="AlphaFoldDB" id="A0A316D8T2"/>
<name>A0A316D8T2_9BACL</name>
<keyword evidence="2" id="KW-1185">Reference proteome</keyword>
<dbReference type="Proteomes" id="UP000245634">
    <property type="component" value="Unassembled WGS sequence"/>
</dbReference>
<organism evidence="1 2">
    <name type="scientific">Tumebacillus permanentifrigoris</name>
    <dbReference type="NCBI Taxonomy" id="378543"/>
    <lineage>
        <taxon>Bacteria</taxon>
        <taxon>Bacillati</taxon>
        <taxon>Bacillota</taxon>
        <taxon>Bacilli</taxon>
        <taxon>Bacillales</taxon>
        <taxon>Alicyclobacillaceae</taxon>
        <taxon>Tumebacillus</taxon>
    </lineage>
</organism>
<evidence type="ECO:0000313" key="1">
    <source>
        <dbReference type="EMBL" id="PWK11475.1"/>
    </source>
</evidence>
<dbReference type="EMBL" id="QGGL01000010">
    <property type="protein sequence ID" value="PWK11475.1"/>
    <property type="molecule type" value="Genomic_DNA"/>
</dbReference>
<gene>
    <name evidence="1" type="ORF">C7459_1103</name>
</gene>
<dbReference type="RefSeq" id="WP_109689618.1">
    <property type="nucleotide sequence ID" value="NZ_QGGL01000010.1"/>
</dbReference>
<reference evidence="1 2" key="1">
    <citation type="submission" date="2018-05" db="EMBL/GenBank/DDBJ databases">
        <title>Genomic Encyclopedia of Type Strains, Phase IV (KMG-IV): sequencing the most valuable type-strain genomes for metagenomic binning, comparative biology and taxonomic classification.</title>
        <authorList>
            <person name="Goeker M."/>
        </authorList>
    </citation>
    <scope>NUCLEOTIDE SEQUENCE [LARGE SCALE GENOMIC DNA]</scope>
    <source>
        <strain evidence="1 2">DSM 18773</strain>
    </source>
</reference>
<proteinExistence type="predicted"/>
<evidence type="ECO:0000313" key="2">
    <source>
        <dbReference type="Proteomes" id="UP000245634"/>
    </source>
</evidence>
<comment type="caution">
    <text evidence="1">The sequence shown here is derived from an EMBL/GenBank/DDBJ whole genome shotgun (WGS) entry which is preliminary data.</text>
</comment>
<protein>
    <submittedName>
        <fullName evidence="1">Uncharacterized protein</fullName>
    </submittedName>
</protein>
<accession>A0A316D8T2</accession>